<gene>
    <name evidence="2" type="ORF">ONZ51_g5908</name>
</gene>
<keyword evidence="3" id="KW-1185">Reference proteome</keyword>
<dbReference type="SUPFAM" id="SSF56112">
    <property type="entry name" value="Protein kinase-like (PK-like)"/>
    <property type="match status" value="1"/>
</dbReference>
<name>A0AAD7TU75_9APHY</name>
<comment type="caution">
    <text evidence="2">The sequence shown here is derived from an EMBL/GenBank/DDBJ whole genome shotgun (WGS) entry which is preliminary data.</text>
</comment>
<proteinExistence type="predicted"/>
<dbReference type="GO" id="GO:0004672">
    <property type="term" value="F:protein kinase activity"/>
    <property type="evidence" value="ECO:0007669"/>
    <property type="project" value="InterPro"/>
</dbReference>
<sequence>MSDGKLVYLKKVGTESQELQILSYLTSEEMRRDPRNHCVPLLDVFPDAFEPDKAIIVMPFLRYINSPPFERIEDVLECLDQILEGLVFIHDQGVAHRDCAFKNIMMDASGLFPRGFHPIMQHKLPDAQGLAPVLSRDTIPIQYYFIDFGISTRFTADMPKLVVGRNGLDQEPPELSQTAPYDPFKLDVFLIGNIIRRELHAVSAILSHPEANNERS</sequence>
<dbReference type="Proteomes" id="UP001215151">
    <property type="component" value="Unassembled WGS sequence"/>
</dbReference>
<dbReference type="InterPro" id="IPR011009">
    <property type="entry name" value="Kinase-like_dom_sf"/>
</dbReference>
<dbReference type="Gene3D" id="1.10.510.10">
    <property type="entry name" value="Transferase(Phosphotransferase) domain 1"/>
    <property type="match status" value="1"/>
</dbReference>
<reference evidence="2" key="1">
    <citation type="submission" date="2022-11" db="EMBL/GenBank/DDBJ databases">
        <title>Genome Sequence of Cubamyces cubensis.</title>
        <authorList>
            <person name="Buettner E."/>
        </authorList>
    </citation>
    <scope>NUCLEOTIDE SEQUENCE</scope>
    <source>
        <strain evidence="2">MPL-01</strain>
    </source>
</reference>
<dbReference type="PROSITE" id="PS50011">
    <property type="entry name" value="PROTEIN_KINASE_DOM"/>
    <property type="match status" value="1"/>
</dbReference>
<accession>A0AAD7TU75</accession>
<evidence type="ECO:0000313" key="3">
    <source>
        <dbReference type="Proteomes" id="UP001215151"/>
    </source>
</evidence>
<dbReference type="GO" id="GO:0005524">
    <property type="term" value="F:ATP binding"/>
    <property type="evidence" value="ECO:0007669"/>
    <property type="project" value="InterPro"/>
</dbReference>
<dbReference type="InterPro" id="IPR000719">
    <property type="entry name" value="Prot_kinase_dom"/>
</dbReference>
<protein>
    <recommendedName>
        <fullName evidence="1">Protein kinase domain-containing protein</fullName>
    </recommendedName>
</protein>
<dbReference type="EMBL" id="JAPEVG010000133">
    <property type="protein sequence ID" value="KAJ8481575.1"/>
    <property type="molecule type" value="Genomic_DNA"/>
</dbReference>
<evidence type="ECO:0000313" key="2">
    <source>
        <dbReference type="EMBL" id="KAJ8481575.1"/>
    </source>
</evidence>
<feature type="domain" description="Protein kinase" evidence="1">
    <location>
        <begin position="1"/>
        <end position="216"/>
    </location>
</feature>
<evidence type="ECO:0000259" key="1">
    <source>
        <dbReference type="PROSITE" id="PS50011"/>
    </source>
</evidence>
<organism evidence="2 3">
    <name type="scientific">Trametes cubensis</name>
    <dbReference type="NCBI Taxonomy" id="1111947"/>
    <lineage>
        <taxon>Eukaryota</taxon>
        <taxon>Fungi</taxon>
        <taxon>Dikarya</taxon>
        <taxon>Basidiomycota</taxon>
        <taxon>Agaricomycotina</taxon>
        <taxon>Agaricomycetes</taxon>
        <taxon>Polyporales</taxon>
        <taxon>Polyporaceae</taxon>
        <taxon>Trametes</taxon>
    </lineage>
</organism>
<dbReference type="AlphaFoldDB" id="A0AAD7TU75"/>